<evidence type="ECO:0008006" key="4">
    <source>
        <dbReference type="Google" id="ProtNLM"/>
    </source>
</evidence>
<evidence type="ECO:0000313" key="2">
    <source>
        <dbReference type="EMBL" id="KFB70791.1"/>
    </source>
</evidence>
<feature type="transmembrane region" description="Helical" evidence="1">
    <location>
        <begin position="92"/>
        <end position="116"/>
    </location>
</feature>
<protein>
    <recommendedName>
        <fullName evidence="4">Transmembrane protein</fullName>
    </recommendedName>
</protein>
<dbReference type="EMBL" id="JDVG02000645">
    <property type="protein sequence ID" value="KFB70791.1"/>
    <property type="molecule type" value="Genomic_DNA"/>
</dbReference>
<name>A0A080LRF8_9PROT</name>
<sequence length="117" mass="13156">MKTPDLPEEKPSAPDKRDFITADSLKARLQAGEIIGATDYDESIRAQFWAAIARVRDDLPCVRSTWRTIDEQHVNGIRTRQKMFRICSRQKGLVDSTLAGLIAFVVFCIGLLSGWFG</sequence>
<evidence type="ECO:0000256" key="1">
    <source>
        <dbReference type="SAM" id="Phobius"/>
    </source>
</evidence>
<evidence type="ECO:0000313" key="3">
    <source>
        <dbReference type="Proteomes" id="UP000020077"/>
    </source>
</evidence>
<reference evidence="2 3" key="1">
    <citation type="submission" date="2014-02" db="EMBL/GenBank/DDBJ databases">
        <title>Expanding our view of genomic diversity in Candidatus Accumulibacter clades.</title>
        <authorList>
            <person name="Skennerton C.T."/>
            <person name="Barr J.J."/>
            <person name="Slater F.R."/>
            <person name="Bond P.L."/>
            <person name="Tyson G.W."/>
        </authorList>
    </citation>
    <scope>NUCLEOTIDE SEQUENCE [LARGE SCALE GENOMIC DNA]</scope>
    <source>
        <strain evidence="3">BA-91</strain>
    </source>
</reference>
<keyword evidence="1" id="KW-0472">Membrane</keyword>
<comment type="caution">
    <text evidence="2">The sequence shown here is derived from an EMBL/GenBank/DDBJ whole genome shotgun (WGS) entry which is preliminary data.</text>
</comment>
<dbReference type="AlphaFoldDB" id="A0A080LRF8"/>
<keyword evidence="1" id="KW-1133">Transmembrane helix</keyword>
<keyword evidence="1" id="KW-0812">Transmembrane</keyword>
<accession>A0A080LRF8</accession>
<dbReference type="Proteomes" id="UP000020077">
    <property type="component" value="Unassembled WGS sequence"/>
</dbReference>
<organism evidence="2 3">
    <name type="scientific">Candidatus Accumulibacter phosphatis</name>
    <dbReference type="NCBI Taxonomy" id="327160"/>
    <lineage>
        <taxon>Bacteria</taxon>
        <taxon>Pseudomonadati</taxon>
        <taxon>Pseudomonadota</taxon>
        <taxon>Betaproteobacteria</taxon>
        <taxon>Candidatus Accumulibacter</taxon>
    </lineage>
</organism>
<gene>
    <name evidence="2" type="ORF">AW09_004089</name>
</gene>
<proteinExistence type="predicted"/>